<organism evidence="2 3">
    <name type="scientific">Neurospora tetrasperma (strain FGSC 2508 / ATCC MYA-4615 / P0657)</name>
    <dbReference type="NCBI Taxonomy" id="510951"/>
    <lineage>
        <taxon>Eukaryota</taxon>
        <taxon>Fungi</taxon>
        <taxon>Dikarya</taxon>
        <taxon>Ascomycota</taxon>
        <taxon>Pezizomycotina</taxon>
        <taxon>Sordariomycetes</taxon>
        <taxon>Sordariomycetidae</taxon>
        <taxon>Sordariales</taxon>
        <taxon>Sordariaceae</taxon>
        <taxon>Neurospora</taxon>
    </lineage>
</organism>
<evidence type="ECO:0000313" key="3">
    <source>
        <dbReference type="Proteomes" id="UP000008065"/>
    </source>
</evidence>
<protein>
    <submittedName>
        <fullName evidence="2">Uncharacterized protein</fullName>
    </submittedName>
</protein>
<dbReference type="KEGG" id="nte:NEUTE1DRAFT51643"/>
<evidence type="ECO:0000313" key="2">
    <source>
        <dbReference type="EMBL" id="EGO53755.1"/>
    </source>
</evidence>
<gene>
    <name evidence="2" type="ORF">NEUTE1DRAFT_51643</name>
</gene>
<accession>F8N020</accession>
<reference evidence="3" key="1">
    <citation type="journal article" date="2011" name="Genetics">
        <title>Massive changes in genome architecture accompany the transition to self-fertility in the filamentous fungus Neurospora tetrasperma.</title>
        <authorList>
            <person name="Ellison C.E."/>
            <person name="Stajich J.E."/>
            <person name="Jacobson D.J."/>
            <person name="Natvig D.O."/>
            <person name="Lapidus A."/>
            <person name="Foster B."/>
            <person name="Aerts A."/>
            <person name="Riley R."/>
            <person name="Lindquist E.A."/>
            <person name="Grigoriev I.V."/>
            <person name="Taylor J.W."/>
        </authorList>
    </citation>
    <scope>NUCLEOTIDE SEQUENCE [LARGE SCALE GENOMIC DNA]</scope>
    <source>
        <strain evidence="3">FGSC 2508 / P0657</strain>
    </source>
</reference>
<dbReference type="Proteomes" id="UP000008065">
    <property type="component" value="Unassembled WGS sequence"/>
</dbReference>
<name>F8N020_NEUT8</name>
<dbReference type="EMBL" id="GL891382">
    <property type="protein sequence ID" value="EGO53755.1"/>
    <property type="molecule type" value="Genomic_DNA"/>
</dbReference>
<dbReference type="VEuPathDB" id="FungiDB:NEUTE1DRAFT_51643"/>
<dbReference type="GeneID" id="20828315"/>
<dbReference type="RefSeq" id="XP_009855284.1">
    <property type="nucleotide sequence ID" value="XM_009856982.1"/>
</dbReference>
<dbReference type="HOGENOM" id="CLU_3129815_0_0_1"/>
<dbReference type="AlphaFoldDB" id="F8N020"/>
<sequence length="50" mass="5531">FILSRFLFTIFSASSPDLHQHPASESAPASSLSTSSLDPHQHDHEQQRGQ</sequence>
<proteinExistence type="predicted"/>
<feature type="compositionally biased region" description="Low complexity" evidence="1">
    <location>
        <begin position="23"/>
        <end position="37"/>
    </location>
</feature>
<feature type="non-terminal residue" evidence="2">
    <location>
        <position position="1"/>
    </location>
</feature>
<keyword evidence="3" id="KW-1185">Reference proteome</keyword>
<evidence type="ECO:0000256" key="1">
    <source>
        <dbReference type="SAM" id="MobiDB-lite"/>
    </source>
</evidence>
<feature type="region of interest" description="Disordered" evidence="1">
    <location>
        <begin position="16"/>
        <end position="50"/>
    </location>
</feature>
<feature type="compositionally biased region" description="Basic and acidic residues" evidence="1">
    <location>
        <begin position="39"/>
        <end position="50"/>
    </location>
</feature>